<evidence type="ECO:0000256" key="2">
    <source>
        <dbReference type="ARBA" id="ARBA00022692"/>
    </source>
</evidence>
<name>A0A3D4SYS3_9CORY</name>
<keyword evidence="2 5" id="KW-0812">Transmembrane</keyword>
<sequence>MTVVLWIINIVLAVVFLGTGTTKLSRAKDALVSSGMDWADSFRETTVKAIGAAEFLGALGLILPRALDTVPVLTPLAAVGLALVMAGATATHLRRHESPAFPATLGILAVVSAVLGFVTL</sequence>
<feature type="transmembrane region" description="Helical" evidence="5">
    <location>
        <begin position="46"/>
        <end position="67"/>
    </location>
</feature>
<evidence type="ECO:0000256" key="1">
    <source>
        <dbReference type="ARBA" id="ARBA00004141"/>
    </source>
</evidence>
<evidence type="ECO:0000313" key="7">
    <source>
        <dbReference type="Proteomes" id="UP000261739"/>
    </source>
</evidence>
<dbReference type="AlphaFoldDB" id="A0A3D4SYS3"/>
<evidence type="ECO:0000256" key="4">
    <source>
        <dbReference type="ARBA" id="ARBA00023136"/>
    </source>
</evidence>
<reference evidence="6 7" key="1">
    <citation type="journal article" date="2018" name="Nat. Biotechnol.">
        <title>A standardized bacterial taxonomy based on genome phylogeny substantially revises the tree of life.</title>
        <authorList>
            <person name="Parks D.H."/>
            <person name="Chuvochina M."/>
            <person name="Waite D.W."/>
            <person name="Rinke C."/>
            <person name="Skarshewski A."/>
            <person name="Chaumeil P.A."/>
            <person name="Hugenholtz P."/>
        </authorList>
    </citation>
    <scope>NUCLEOTIDE SEQUENCE [LARGE SCALE GENOMIC DNA]</scope>
    <source>
        <strain evidence="6">UBA11247</strain>
    </source>
</reference>
<gene>
    <name evidence="6" type="ORF">DIW82_02315</name>
</gene>
<protein>
    <submittedName>
        <fullName evidence="6">DoxX family protein</fullName>
    </submittedName>
</protein>
<dbReference type="Proteomes" id="UP000261739">
    <property type="component" value="Unassembled WGS sequence"/>
</dbReference>
<feature type="transmembrane region" description="Helical" evidence="5">
    <location>
        <begin position="6"/>
        <end position="25"/>
    </location>
</feature>
<evidence type="ECO:0000256" key="5">
    <source>
        <dbReference type="SAM" id="Phobius"/>
    </source>
</evidence>
<evidence type="ECO:0000313" key="6">
    <source>
        <dbReference type="EMBL" id="HCT13650.1"/>
    </source>
</evidence>
<feature type="transmembrane region" description="Helical" evidence="5">
    <location>
        <begin position="73"/>
        <end position="93"/>
    </location>
</feature>
<keyword evidence="4 5" id="KW-0472">Membrane</keyword>
<comment type="subcellular location">
    <subcellularLocation>
        <location evidence="1">Membrane</location>
        <topology evidence="1">Multi-pass membrane protein</topology>
    </subcellularLocation>
</comment>
<dbReference type="GO" id="GO:0016020">
    <property type="term" value="C:membrane"/>
    <property type="evidence" value="ECO:0007669"/>
    <property type="project" value="UniProtKB-SubCell"/>
</dbReference>
<keyword evidence="3 5" id="KW-1133">Transmembrane helix</keyword>
<comment type="caution">
    <text evidence="6">The sequence shown here is derived from an EMBL/GenBank/DDBJ whole genome shotgun (WGS) entry which is preliminary data.</text>
</comment>
<dbReference type="RefSeq" id="WP_010120477.1">
    <property type="nucleotide sequence ID" value="NZ_DAITTW010000024.1"/>
</dbReference>
<evidence type="ECO:0000256" key="3">
    <source>
        <dbReference type="ARBA" id="ARBA00022989"/>
    </source>
</evidence>
<dbReference type="Pfam" id="PF13564">
    <property type="entry name" value="DoxX_2"/>
    <property type="match status" value="1"/>
</dbReference>
<feature type="transmembrane region" description="Helical" evidence="5">
    <location>
        <begin position="100"/>
        <end position="118"/>
    </location>
</feature>
<proteinExistence type="predicted"/>
<dbReference type="EMBL" id="DQID01000065">
    <property type="protein sequence ID" value="HCT13650.1"/>
    <property type="molecule type" value="Genomic_DNA"/>
</dbReference>
<dbReference type="InterPro" id="IPR032808">
    <property type="entry name" value="DoxX"/>
</dbReference>
<accession>A0A3D4SYS3</accession>
<organism evidence="6 7">
    <name type="scientific">Corynebacterium nuruki</name>
    <dbReference type="NCBI Taxonomy" id="1032851"/>
    <lineage>
        <taxon>Bacteria</taxon>
        <taxon>Bacillati</taxon>
        <taxon>Actinomycetota</taxon>
        <taxon>Actinomycetes</taxon>
        <taxon>Mycobacteriales</taxon>
        <taxon>Corynebacteriaceae</taxon>
        <taxon>Corynebacterium</taxon>
    </lineage>
</organism>